<sequence length="211" mass="24145">MHSDVADRRSVAISALQHYLFCPRQCALIHLEQVWQENFLTAHGRQLHERVDSGAPESRKGVRFERGITVNAPKLGLHGQLDLLEYHTKSSTYLPVEYKRGKPKATNVDKVQLCAQALCLEEMMATQVEVGALWYWQTRKRLEVEIDAALRAQTLALLEQIQNLFRQGRTPQPEYGKHCKSCSLYELCQPKLMQGDRSSAYVSAMFNLDEK</sequence>
<keyword evidence="10 13" id="KW-0411">Iron-sulfur</keyword>
<keyword evidence="5 13" id="KW-0540">Nuclease</keyword>
<dbReference type="GO" id="GO:0051607">
    <property type="term" value="P:defense response to virus"/>
    <property type="evidence" value="ECO:0007669"/>
    <property type="project" value="UniProtKB-KW"/>
</dbReference>
<evidence type="ECO:0000256" key="13">
    <source>
        <dbReference type="RuleBase" id="RU365022"/>
    </source>
</evidence>
<dbReference type="InterPro" id="IPR013343">
    <property type="entry name" value="CRISPR-assoc_prot_Cas4"/>
</dbReference>
<protein>
    <recommendedName>
        <fullName evidence="4 13">CRISPR-associated exonuclease Cas4</fullName>
        <ecNumber evidence="3 13">3.1.12.1</ecNumber>
    </recommendedName>
</protein>
<keyword evidence="11 13" id="KW-0051">Antiviral defense</keyword>
<dbReference type="RefSeq" id="WP_138538475.1">
    <property type="nucleotide sequence ID" value="NZ_CP045430.1"/>
</dbReference>
<dbReference type="NCBIfam" id="TIGR00372">
    <property type="entry name" value="cas4"/>
    <property type="match status" value="1"/>
</dbReference>
<evidence type="ECO:0000256" key="4">
    <source>
        <dbReference type="ARBA" id="ARBA00020049"/>
    </source>
</evidence>
<evidence type="ECO:0000259" key="14">
    <source>
        <dbReference type="Pfam" id="PF01930"/>
    </source>
</evidence>
<evidence type="ECO:0000256" key="8">
    <source>
        <dbReference type="ARBA" id="ARBA00022839"/>
    </source>
</evidence>
<dbReference type="EC" id="3.1.12.1" evidence="3 13"/>
<dbReference type="Gene3D" id="3.90.320.10">
    <property type="match status" value="1"/>
</dbReference>
<dbReference type="STRING" id="43658.AT705_23555"/>
<evidence type="ECO:0000256" key="12">
    <source>
        <dbReference type="ARBA" id="ARBA00023211"/>
    </source>
</evidence>
<evidence type="ECO:0000256" key="1">
    <source>
        <dbReference type="ARBA" id="ARBA00001966"/>
    </source>
</evidence>
<keyword evidence="7 13" id="KW-0378">Hydrolase</keyword>
<dbReference type="InterPro" id="IPR022765">
    <property type="entry name" value="Dna2/Cas4_DUF83"/>
</dbReference>
<dbReference type="GO" id="GO:0046872">
    <property type="term" value="F:metal ion binding"/>
    <property type="evidence" value="ECO:0007669"/>
    <property type="project" value="UniProtKB-KW"/>
</dbReference>
<dbReference type="EMBL" id="CP045430">
    <property type="protein sequence ID" value="QPB85804.1"/>
    <property type="molecule type" value="Genomic_DNA"/>
</dbReference>
<comment type="cofactor">
    <cofactor evidence="13">
        <name>Mg(2+)</name>
        <dbReference type="ChEBI" id="CHEBI:18420"/>
    </cofactor>
    <cofactor evidence="13">
        <name>Mn(2+)</name>
        <dbReference type="ChEBI" id="CHEBI:29035"/>
    </cofactor>
    <text evidence="13">Mg(2+) or Mn(2+) required for ssDNA cleavage activity.</text>
</comment>
<dbReference type="PANTHER" id="PTHR36531:SF6">
    <property type="entry name" value="DNA REPLICATION ATP-DEPENDENT HELICASE_NUCLEASE DNA2"/>
    <property type="match status" value="1"/>
</dbReference>
<dbReference type="GO" id="GO:0004527">
    <property type="term" value="F:exonuclease activity"/>
    <property type="evidence" value="ECO:0007669"/>
    <property type="project" value="UniProtKB-KW"/>
</dbReference>
<accession>A0A5S3UXF9</accession>
<evidence type="ECO:0000256" key="10">
    <source>
        <dbReference type="ARBA" id="ARBA00023014"/>
    </source>
</evidence>
<keyword evidence="9 13" id="KW-0408">Iron</keyword>
<name>A0A5S3UXF9_9GAMM</name>
<dbReference type="InterPro" id="IPR011604">
    <property type="entry name" value="PDDEXK-like_dom_sf"/>
</dbReference>
<evidence type="ECO:0000313" key="15">
    <source>
        <dbReference type="EMBL" id="QPB85804.1"/>
    </source>
</evidence>
<dbReference type="PANTHER" id="PTHR36531">
    <property type="entry name" value="CRISPR-ASSOCIATED EXONUCLEASE CAS4"/>
    <property type="match status" value="1"/>
</dbReference>
<keyword evidence="6 13" id="KW-0479">Metal-binding</keyword>
<evidence type="ECO:0000256" key="9">
    <source>
        <dbReference type="ARBA" id="ARBA00023004"/>
    </source>
</evidence>
<keyword evidence="8 13" id="KW-0269">Exonuclease</keyword>
<evidence type="ECO:0000256" key="6">
    <source>
        <dbReference type="ARBA" id="ARBA00022723"/>
    </source>
</evidence>
<proteinExistence type="inferred from homology"/>
<dbReference type="GO" id="GO:0051536">
    <property type="term" value="F:iron-sulfur cluster binding"/>
    <property type="evidence" value="ECO:0007669"/>
    <property type="project" value="UniProtKB-KW"/>
</dbReference>
<feature type="domain" description="DUF83" evidence="14">
    <location>
        <begin position="14"/>
        <end position="189"/>
    </location>
</feature>
<evidence type="ECO:0000256" key="11">
    <source>
        <dbReference type="ARBA" id="ARBA00023118"/>
    </source>
</evidence>
<gene>
    <name evidence="15" type="primary">cas4</name>
    <name evidence="15" type="ORF">CWC22_022650</name>
</gene>
<evidence type="ECO:0000256" key="3">
    <source>
        <dbReference type="ARBA" id="ARBA00012768"/>
    </source>
</evidence>
<comment type="function">
    <text evidence="13">CRISPR (clustered regularly interspaced short palindromic repeat) is an adaptive immune system that provides protection against mobile genetic elements (viruses, transposable elements and conjugative plasmids). CRISPR clusters contain sequences complementary to antecedent mobile elements and target invading nucleic acids. CRISPR clusters are transcribed and processed into CRISPR RNA (crRNA).</text>
</comment>
<comment type="cofactor">
    <cofactor evidence="1">
        <name>[4Fe-4S] cluster</name>
        <dbReference type="ChEBI" id="CHEBI:49883"/>
    </cofactor>
</comment>
<dbReference type="AlphaFoldDB" id="A0A5S3UXF9"/>
<dbReference type="CDD" id="cd09637">
    <property type="entry name" value="Cas4_I-A_I-B_I-C_I-D_II-B"/>
    <property type="match status" value="1"/>
</dbReference>
<keyword evidence="12 13" id="KW-0464">Manganese</keyword>
<evidence type="ECO:0000256" key="5">
    <source>
        <dbReference type="ARBA" id="ARBA00022722"/>
    </source>
</evidence>
<dbReference type="InterPro" id="IPR051827">
    <property type="entry name" value="Cas4_exonuclease"/>
</dbReference>
<dbReference type="Pfam" id="PF01930">
    <property type="entry name" value="Cas_Cas4"/>
    <property type="match status" value="1"/>
</dbReference>
<reference evidence="15 16" key="1">
    <citation type="submission" date="2019-10" db="EMBL/GenBank/DDBJ databases">
        <title>Pseudoalteromonas rubra S4059.</title>
        <authorList>
            <person name="Paulsen S."/>
            <person name="Wang X."/>
        </authorList>
    </citation>
    <scope>NUCLEOTIDE SEQUENCE [LARGE SCALE GENOMIC DNA]</scope>
    <source>
        <strain evidence="15 16">S4059</strain>
    </source>
</reference>
<comment type="similarity">
    <text evidence="2 13">Belongs to the CRISPR-associated exonuclease Cas4 family.</text>
</comment>
<evidence type="ECO:0000256" key="2">
    <source>
        <dbReference type="ARBA" id="ARBA00009189"/>
    </source>
</evidence>
<evidence type="ECO:0000256" key="7">
    <source>
        <dbReference type="ARBA" id="ARBA00022801"/>
    </source>
</evidence>
<comment type="cofactor">
    <cofactor evidence="13">
        <name>iron-sulfur cluster</name>
        <dbReference type="ChEBI" id="CHEBI:30408"/>
    </cofactor>
</comment>
<dbReference type="Proteomes" id="UP000305729">
    <property type="component" value="Chromosome 2"/>
</dbReference>
<evidence type="ECO:0000313" key="16">
    <source>
        <dbReference type="Proteomes" id="UP000305729"/>
    </source>
</evidence>
<organism evidence="15 16">
    <name type="scientific">Pseudoalteromonas rubra</name>
    <dbReference type="NCBI Taxonomy" id="43658"/>
    <lineage>
        <taxon>Bacteria</taxon>
        <taxon>Pseudomonadati</taxon>
        <taxon>Pseudomonadota</taxon>
        <taxon>Gammaproteobacteria</taxon>
        <taxon>Alteromonadales</taxon>
        <taxon>Pseudoalteromonadaceae</taxon>
        <taxon>Pseudoalteromonas</taxon>
    </lineage>
</organism>